<dbReference type="InterPro" id="IPR016181">
    <property type="entry name" value="Acyl_CoA_acyltransferase"/>
</dbReference>
<proteinExistence type="predicted"/>
<keyword evidence="1" id="KW-0808">Transferase</keyword>
<dbReference type="Gene3D" id="3.40.630.30">
    <property type="match status" value="1"/>
</dbReference>
<dbReference type="Proteomes" id="UP000035955">
    <property type="component" value="Unassembled WGS sequence"/>
</dbReference>
<dbReference type="EMBL" id="LABY01000029">
    <property type="protein sequence ID" value="KMO41680.1"/>
    <property type="molecule type" value="Genomic_DNA"/>
</dbReference>
<feature type="domain" description="N-acetyltransferase" evidence="3">
    <location>
        <begin position="5"/>
        <end position="167"/>
    </location>
</feature>
<evidence type="ECO:0000313" key="4">
    <source>
        <dbReference type="EMBL" id="KMO41680.1"/>
    </source>
</evidence>
<dbReference type="InterPro" id="IPR050832">
    <property type="entry name" value="Bact_Acetyltransf"/>
</dbReference>
<protein>
    <recommendedName>
        <fullName evidence="3">N-acetyltransferase domain-containing protein</fullName>
    </recommendedName>
</protein>
<dbReference type="CDD" id="cd04301">
    <property type="entry name" value="NAT_SF"/>
    <property type="match status" value="1"/>
</dbReference>
<evidence type="ECO:0000259" key="3">
    <source>
        <dbReference type="PROSITE" id="PS51186"/>
    </source>
</evidence>
<name>A0A0J6T2N6_9HYPH</name>
<keyword evidence="2" id="KW-0012">Acyltransferase</keyword>
<dbReference type="RefSeq" id="WP_048443052.1">
    <property type="nucleotide sequence ID" value="NZ_LABY01000029.1"/>
</dbReference>
<dbReference type="PANTHER" id="PTHR43877">
    <property type="entry name" value="AMINOALKYLPHOSPHONATE N-ACETYLTRANSFERASE-RELATED-RELATED"/>
    <property type="match status" value="1"/>
</dbReference>
<dbReference type="PATRIC" id="fig|298794.3.peg.4513"/>
<evidence type="ECO:0000256" key="1">
    <source>
        <dbReference type="ARBA" id="ARBA00022679"/>
    </source>
</evidence>
<dbReference type="OrthoDB" id="118465at2"/>
<dbReference type="AlphaFoldDB" id="A0A0J6T2N6"/>
<dbReference type="SUPFAM" id="SSF55729">
    <property type="entry name" value="Acyl-CoA N-acyltransferases (Nat)"/>
    <property type="match status" value="1"/>
</dbReference>
<keyword evidence="5" id="KW-1185">Reference proteome</keyword>
<evidence type="ECO:0000313" key="5">
    <source>
        <dbReference type="Proteomes" id="UP000035955"/>
    </source>
</evidence>
<dbReference type="PROSITE" id="PS51186">
    <property type="entry name" value="GNAT"/>
    <property type="match status" value="1"/>
</dbReference>
<evidence type="ECO:0000256" key="2">
    <source>
        <dbReference type="ARBA" id="ARBA00023315"/>
    </source>
</evidence>
<accession>A0A0J6T2N6</accession>
<comment type="caution">
    <text evidence="4">The sequence shown here is derived from an EMBL/GenBank/DDBJ whole genome shotgun (WGS) entry which is preliminary data.</text>
</comment>
<organism evidence="4 5">
    <name type="scientific">Methylobacterium variabile</name>
    <dbReference type="NCBI Taxonomy" id="298794"/>
    <lineage>
        <taxon>Bacteria</taxon>
        <taxon>Pseudomonadati</taxon>
        <taxon>Pseudomonadota</taxon>
        <taxon>Alphaproteobacteria</taxon>
        <taxon>Hyphomicrobiales</taxon>
        <taxon>Methylobacteriaceae</taxon>
        <taxon>Methylobacterium</taxon>
    </lineage>
</organism>
<sequence>MPLPFTIRRADLTDAEAVTTLLSASYPVLMAAAYEVDVLVRALPLMVRANPVLLASGSFHLAETPGDVVGCGGWTPERPGTGEVEPGLGHIRHFAVDPGWTGRGVGRSLFEACRAQARSRGVSVFECYASLNAQPFYQALGFSRLERREIAMGDAVRFPAVLMRCRL</sequence>
<gene>
    <name evidence="4" type="ORF">VQ02_04955</name>
</gene>
<dbReference type="GO" id="GO:0016747">
    <property type="term" value="F:acyltransferase activity, transferring groups other than amino-acyl groups"/>
    <property type="evidence" value="ECO:0007669"/>
    <property type="project" value="InterPro"/>
</dbReference>
<dbReference type="Pfam" id="PF13508">
    <property type="entry name" value="Acetyltransf_7"/>
    <property type="match status" value="1"/>
</dbReference>
<dbReference type="InterPro" id="IPR000182">
    <property type="entry name" value="GNAT_dom"/>
</dbReference>
<reference evidence="4 5" key="1">
    <citation type="submission" date="2015-03" db="EMBL/GenBank/DDBJ databases">
        <title>Genome sequencing of Methylobacterium variabile DSM 16961.</title>
        <authorList>
            <person name="Chaudhry V."/>
            <person name="Patil P.B."/>
        </authorList>
    </citation>
    <scope>NUCLEOTIDE SEQUENCE [LARGE SCALE GENOMIC DNA]</scope>
    <source>
        <strain evidence="4 5">DSM 16961</strain>
    </source>
</reference>